<accession>A0A9P0EXY5</accession>
<reference evidence="2" key="1">
    <citation type="submission" date="2021-12" db="EMBL/GenBank/DDBJ databases">
        <authorList>
            <person name="King R."/>
        </authorList>
    </citation>
    <scope>NUCLEOTIDE SEQUENCE</scope>
</reference>
<feature type="region of interest" description="Disordered" evidence="1">
    <location>
        <begin position="88"/>
        <end position="111"/>
    </location>
</feature>
<dbReference type="EMBL" id="OU963862">
    <property type="protein sequence ID" value="CAH0380489.1"/>
    <property type="molecule type" value="Genomic_DNA"/>
</dbReference>
<dbReference type="Proteomes" id="UP001152759">
    <property type="component" value="Chromosome 1"/>
</dbReference>
<sequence length="766" mass="87231">MSSKQTRFQEQWLQNPEFAEWLEKVDNHLNEARCSLCRSVFVLGNMGKRALRSHQEGKKHKLAVLNAKSSASLKCFYKSTTSSIITSESHEPPITLTPSNDNPPSVPSSTDISKLSVEITPRGLQSFVLKNSISDAEILSCLQYVMTPNLSMRSIENIVKLDARKYPDSEIAKKVKLSREKISYSVNYGLAPHFHKEVQNLLLCVDCFVVCFDESFNKIAEKTQMDLAVRFWDTTCDLVATRYFNSVFLGSQTSADLVAGIHKGLSPLPMTNIIQLSMDGPNVNLKASRDLRSSVSTDPDDPSILNMGTCGLHHVNNAFERAFSENEWELELYLRASYKVLDNSPARRALYTSFSGSNIFPKPFCLVRWLENGDAADRAVKILPNMLKFVEGLRENKKEPKSFYYKMLKKCLSDPLLSVKLAFFSFIAKQTEPFLREFQGNEPLAPFLYQELNSLVHDLLERIVKPEVLSEHAQNVSKINLSDENTLLYAKNVVLDECTKEAFRKLSSRPKTSEILLFRNEYRVTIKKFCNLLLEKSPLKYPLTLQLSSLNPEIAITSLGTERFRSLISTFVQNNWVSAVTGEKAIKDYKNLFSCPVVKEKCLAYSRFKERLDAFFMDLFNLKKNMHVALTKVVKASLIFSHGNTFVESGFSINKELLETNLKEESLIARRIIHDKVQSMNGLATFVIDKNLTHAFRNAHANFTEAKRKREISETDSEVRKRKRLLAQNQVKDLEAARKALKNETQLKDSILVEKIKELKASKEQF</sequence>
<proteinExistence type="predicted"/>
<gene>
    <name evidence="2" type="ORF">BEMITA_LOCUS251</name>
</gene>
<dbReference type="PANTHER" id="PTHR37162">
    <property type="entry name" value="HAT FAMILY DIMERISATION DOMAINCONTAINING PROTEIN-RELATED"/>
    <property type="match status" value="1"/>
</dbReference>
<protein>
    <submittedName>
        <fullName evidence="2">Uncharacterized protein</fullName>
    </submittedName>
</protein>
<keyword evidence="3" id="KW-1185">Reference proteome</keyword>
<evidence type="ECO:0000313" key="3">
    <source>
        <dbReference type="Proteomes" id="UP001152759"/>
    </source>
</evidence>
<organism evidence="2 3">
    <name type="scientific">Bemisia tabaci</name>
    <name type="common">Sweetpotato whitefly</name>
    <name type="synonym">Aleurodes tabaci</name>
    <dbReference type="NCBI Taxonomy" id="7038"/>
    <lineage>
        <taxon>Eukaryota</taxon>
        <taxon>Metazoa</taxon>
        <taxon>Ecdysozoa</taxon>
        <taxon>Arthropoda</taxon>
        <taxon>Hexapoda</taxon>
        <taxon>Insecta</taxon>
        <taxon>Pterygota</taxon>
        <taxon>Neoptera</taxon>
        <taxon>Paraneoptera</taxon>
        <taxon>Hemiptera</taxon>
        <taxon>Sternorrhyncha</taxon>
        <taxon>Aleyrodoidea</taxon>
        <taxon>Aleyrodidae</taxon>
        <taxon>Aleyrodinae</taxon>
        <taxon>Bemisia</taxon>
    </lineage>
</organism>
<dbReference type="PANTHER" id="PTHR37162:SF11">
    <property type="match status" value="1"/>
</dbReference>
<name>A0A9P0EXY5_BEMTA</name>
<evidence type="ECO:0000313" key="2">
    <source>
        <dbReference type="EMBL" id="CAH0380489.1"/>
    </source>
</evidence>
<dbReference type="AlphaFoldDB" id="A0A9P0EXY5"/>
<evidence type="ECO:0000256" key="1">
    <source>
        <dbReference type="SAM" id="MobiDB-lite"/>
    </source>
</evidence>